<dbReference type="SMART" id="SM00631">
    <property type="entry name" value="Zn_pept"/>
    <property type="match status" value="1"/>
</dbReference>
<evidence type="ECO:0000256" key="3">
    <source>
        <dbReference type="ARBA" id="ARBA00022670"/>
    </source>
</evidence>
<dbReference type="PROSITE" id="PS52035">
    <property type="entry name" value="PEPTIDASE_M14"/>
    <property type="match status" value="1"/>
</dbReference>
<dbReference type="GO" id="GO:0005615">
    <property type="term" value="C:extracellular space"/>
    <property type="evidence" value="ECO:0007669"/>
    <property type="project" value="TreeGrafter"/>
</dbReference>
<keyword evidence="3" id="KW-0645">Protease</keyword>
<comment type="similarity">
    <text evidence="2 7">Belongs to the peptidase M14 family.</text>
</comment>
<keyword evidence="4" id="KW-0378">Hydrolase</keyword>
<dbReference type="InterPro" id="IPR034274">
    <property type="entry name" value="ENP1_M14_CPD"/>
</dbReference>
<dbReference type="PANTHER" id="PTHR11705:SF143">
    <property type="entry name" value="SLL0236 PROTEIN"/>
    <property type="match status" value="1"/>
</dbReference>
<dbReference type="OrthoDB" id="9802862at2"/>
<comment type="cofactor">
    <cofactor evidence="1">
        <name>Zn(2+)</name>
        <dbReference type="ChEBI" id="CHEBI:29105"/>
    </cofactor>
</comment>
<evidence type="ECO:0000256" key="6">
    <source>
        <dbReference type="ARBA" id="ARBA00023049"/>
    </source>
</evidence>
<organism evidence="9 10">
    <name type="scientific">Halalkalibacillus sediminis</name>
    <dbReference type="NCBI Taxonomy" id="2018042"/>
    <lineage>
        <taxon>Bacteria</taxon>
        <taxon>Bacillati</taxon>
        <taxon>Bacillota</taxon>
        <taxon>Bacilli</taxon>
        <taxon>Bacillales</taxon>
        <taxon>Bacillaceae</taxon>
        <taxon>Halalkalibacillus</taxon>
    </lineage>
</organism>
<evidence type="ECO:0000256" key="2">
    <source>
        <dbReference type="ARBA" id="ARBA00005988"/>
    </source>
</evidence>
<evidence type="ECO:0000259" key="8">
    <source>
        <dbReference type="PROSITE" id="PS52035"/>
    </source>
</evidence>
<dbReference type="AlphaFoldDB" id="A0A2I0QU32"/>
<keyword evidence="5" id="KW-0862">Zinc</keyword>
<keyword evidence="6" id="KW-0482">Metalloprotease</keyword>
<accession>A0A2I0QU32</accession>
<name>A0A2I0QU32_9BACI</name>
<protein>
    <recommendedName>
        <fullName evidence="8">Peptidase M14 domain-containing protein</fullName>
    </recommendedName>
</protein>
<dbReference type="GO" id="GO:0006508">
    <property type="term" value="P:proteolysis"/>
    <property type="evidence" value="ECO:0007669"/>
    <property type="project" value="UniProtKB-KW"/>
</dbReference>
<evidence type="ECO:0000313" key="9">
    <source>
        <dbReference type="EMBL" id="PKR77819.1"/>
    </source>
</evidence>
<sequence length="1042" mass="117121">MYSKLCKIFIGLLLLSTIFSNDSHIQAEADMRAVVQQEGTEVYEEKDNKFTVLQEYEVGDIIQYKQDSEDSEWLVVNLDNDESTEGYIHSENVDVVSDERASFEGAAVDGEVQVFNKPSSNGDVIKTIIQGSVLEVQTFVSGWYEINVDVEGEQIKGYISQGTIEIAGDDQVSLSGIAQQNQTHVYSQVSGSSDVIKSYPKGSKLLYRSFLSGWYEAIVYVDGTKHTGYISQNDVEEPVEKQASLTGVALGKTSVYSSTNKNSSEIKNYSKGSILKYKTFIEGWYEATVFVDGVKYTGYIHSGDVEEPTSNPKSLSGVGTKQKTKVYAKASESSSVLKDYGQGSTLKYKTFINDWYAAEVILDGKRHTGYIHVNDVQEPTNDPVSLKGVALKNKTNVYVSANKDSRVLKDYSQGSTLKYKTFIDGWYQARVILDGEAQTGYIAASDVEQPVEDSENLRGVSVNSSTKVYVRPSKTSSALKSYNAGKVLYYETYLNNWHVAEVILNGKRQTGYIHEKDVEEPVAEQKKSSGYALKSETEIYSNPTKDSNAIKSYEQGQLLYYKTFLNNWYEATVYTNGKKRTGYIYAGDVEEPIKDQENLKGYSYHSKINVYSAPSKRQTVLKSYGEGRLLKYKSFMDDWYEAEIIVNGNRKTGFIHKNDVIDQNASQESFDGMAYRDETFVYSATSRDSKKLKGYSFGSRMVYKTFTSNWYEATVYVEGKKRTGYIHKNDVINAMKDLGPIVNPKSVYSYNQMVKDINKLKNAYSGIIRTEVIGQSLQGRDIHVVKIGNGDKKITINASHHAREWISTNLVMNQIDEYSRAYVNGSKIDGYNVRDILEKVTIYYVPMVNPDGVTLNQFGPDGFSNRSQLIRLNNGSTDFTSWKANARGVDLNRQYPADWENITKVASNPGPYNYKGTNPLTEPEVKALYNFTKNNNFESHVAYHSSGEVLYWAYNSTGKKREEYRQLADKVSNKTGYSLVHPSSNPSGGGYTDWVIDSIQKPGLTPELSRHVGSRPVPLSNYERIWRQNDSVGLMLAKEALN</sequence>
<evidence type="ECO:0000256" key="4">
    <source>
        <dbReference type="ARBA" id="ARBA00022801"/>
    </source>
</evidence>
<keyword evidence="10" id="KW-1185">Reference proteome</keyword>
<dbReference type="PRINTS" id="PR00765">
    <property type="entry name" value="CRBOXYPTASEA"/>
</dbReference>
<dbReference type="GO" id="GO:0004181">
    <property type="term" value="F:metallocarboxypeptidase activity"/>
    <property type="evidence" value="ECO:0007669"/>
    <property type="project" value="InterPro"/>
</dbReference>
<evidence type="ECO:0000256" key="5">
    <source>
        <dbReference type="ARBA" id="ARBA00022833"/>
    </source>
</evidence>
<evidence type="ECO:0000256" key="1">
    <source>
        <dbReference type="ARBA" id="ARBA00001947"/>
    </source>
</evidence>
<dbReference type="Pfam" id="PF00246">
    <property type="entry name" value="Peptidase_M14"/>
    <property type="match status" value="1"/>
</dbReference>
<dbReference type="InterPro" id="IPR000834">
    <property type="entry name" value="Peptidase_M14"/>
</dbReference>
<feature type="active site" description="Proton donor/acceptor" evidence="7">
    <location>
        <position position="1007"/>
    </location>
</feature>
<dbReference type="EMBL" id="PJNH01000002">
    <property type="protein sequence ID" value="PKR77819.1"/>
    <property type="molecule type" value="Genomic_DNA"/>
</dbReference>
<dbReference type="Gene3D" id="2.30.30.40">
    <property type="entry name" value="SH3 Domains"/>
    <property type="match status" value="6"/>
</dbReference>
<feature type="domain" description="Peptidase M14" evidence="8">
    <location>
        <begin position="746"/>
        <end position="1040"/>
    </location>
</feature>
<comment type="caution">
    <text evidence="9">The sequence shown here is derived from an EMBL/GenBank/DDBJ whole genome shotgun (WGS) entry which is preliminary data.</text>
</comment>
<dbReference type="PANTHER" id="PTHR11705">
    <property type="entry name" value="PROTEASE FAMILY M14 CARBOXYPEPTIDASE A,B"/>
    <property type="match status" value="1"/>
</dbReference>
<evidence type="ECO:0000313" key="10">
    <source>
        <dbReference type="Proteomes" id="UP000243524"/>
    </source>
</evidence>
<dbReference type="RefSeq" id="WP_101331427.1">
    <property type="nucleotide sequence ID" value="NZ_PJNH01000002.1"/>
</dbReference>
<dbReference type="SUPFAM" id="SSF53187">
    <property type="entry name" value="Zn-dependent exopeptidases"/>
    <property type="match status" value="1"/>
</dbReference>
<evidence type="ECO:0000256" key="7">
    <source>
        <dbReference type="PROSITE-ProRule" id="PRU01379"/>
    </source>
</evidence>
<dbReference type="Proteomes" id="UP000243524">
    <property type="component" value="Unassembled WGS sequence"/>
</dbReference>
<dbReference type="Gene3D" id="3.40.630.10">
    <property type="entry name" value="Zn peptidases"/>
    <property type="match status" value="1"/>
</dbReference>
<reference evidence="9 10" key="1">
    <citation type="submission" date="2017-06" db="EMBL/GenBank/DDBJ databases">
        <title>the draft geome sequence of Illustriluteabacillus marina B3227.</title>
        <authorList>
            <person name="He R.-H."/>
            <person name="Du Z.-J."/>
        </authorList>
    </citation>
    <scope>NUCLEOTIDE SEQUENCE [LARGE SCALE GENOMIC DNA]</scope>
    <source>
        <strain evidence="9 10">B3227</strain>
    </source>
</reference>
<gene>
    <name evidence="9" type="ORF">CEY16_07775</name>
</gene>
<proteinExistence type="inferred from homology"/>
<dbReference type="CDD" id="cd06229">
    <property type="entry name" value="M14_Endopeptidase_I"/>
    <property type="match status" value="1"/>
</dbReference>
<dbReference type="GO" id="GO:0008270">
    <property type="term" value="F:zinc ion binding"/>
    <property type="evidence" value="ECO:0007669"/>
    <property type="project" value="InterPro"/>
</dbReference>